<evidence type="ECO:0000313" key="1">
    <source>
        <dbReference type="EMBL" id="GAV78737.1"/>
    </source>
</evidence>
<accession>A0A1Q3CEV7</accession>
<feature type="non-terminal residue" evidence="1">
    <location>
        <position position="1"/>
    </location>
</feature>
<name>A0A1Q3CEV7_CEPFO</name>
<evidence type="ECO:0000313" key="2">
    <source>
        <dbReference type="Proteomes" id="UP000187406"/>
    </source>
</evidence>
<gene>
    <name evidence="1" type="ORF">CFOL_v3_22202</name>
</gene>
<proteinExistence type="predicted"/>
<organism evidence="1 2">
    <name type="scientific">Cephalotus follicularis</name>
    <name type="common">Albany pitcher plant</name>
    <dbReference type="NCBI Taxonomy" id="3775"/>
    <lineage>
        <taxon>Eukaryota</taxon>
        <taxon>Viridiplantae</taxon>
        <taxon>Streptophyta</taxon>
        <taxon>Embryophyta</taxon>
        <taxon>Tracheophyta</taxon>
        <taxon>Spermatophyta</taxon>
        <taxon>Magnoliopsida</taxon>
        <taxon>eudicotyledons</taxon>
        <taxon>Gunneridae</taxon>
        <taxon>Pentapetalae</taxon>
        <taxon>rosids</taxon>
        <taxon>fabids</taxon>
        <taxon>Oxalidales</taxon>
        <taxon>Cephalotaceae</taxon>
        <taxon>Cephalotus</taxon>
    </lineage>
</organism>
<sequence length="101" mass="11820">YLARFNKESLQVRDLEPSFAVTALLSGLKKTQFKFSLMKKNSANMEELLKRAEKYINAEEAMNTIKIKALADSGKVIPKGLHRVEEKRERKKRIPKCWWPR</sequence>
<dbReference type="InParanoid" id="A0A1Q3CEV7"/>
<comment type="caution">
    <text evidence="1">The sequence shown here is derived from an EMBL/GenBank/DDBJ whole genome shotgun (WGS) entry which is preliminary data.</text>
</comment>
<dbReference type="OrthoDB" id="1740536at2759"/>
<protein>
    <submittedName>
        <fullName evidence="1">Uncharacterized protein</fullName>
    </submittedName>
</protein>
<dbReference type="Proteomes" id="UP000187406">
    <property type="component" value="Unassembled WGS sequence"/>
</dbReference>
<keyword evidence="2" id="KW-1185">Reference proteome</keyword>
<dbReference type="EMBL" id="BDDD01001852">
    <property type="protein sequence ID" value="GAV78737.1"/>
    <property type="molecule type" value="Genomic_DNA"/>
</dbReference>
<dbReference type="AlphaFoldDB" id="A0A1Q3CEV7"/>
<reference evidence="2" key="1">
    <citation type="submission" date="2016-04" db="EMBL/GenBank/DDBJ databases">
        <title>Cephalotus genome sequencing.</title>
        <authorList>
            <person name="Fukushima K."/>
            <person name="Hasebe M."/>
            <person name="Fang X."/>
        </authorList>
    </citation>
    <scope>NUCLEOTIDE SEQUENCE [LARGE SCALE GENOMIC DNA]</scope>
    <source>
        <strain evidence="2">cv. St1</strain>
    </source>
</reference>